<dbReference type="Gene3D" id="3.40.390.10">
    <property type="entry name" value="Collagenase (Catalytic Domain)"/>
    <property type="match status" value="1"/>
</dbReference>
<dbReference type="OrthoDB" id="536211at2759"/>
<accession>A0A8H6HLP4</accession>
<evidence type="ECO:0000256" key="5">
    <source>
        <dbReference type="ARBA" id="ARBA00022801"/>
    </source>
</evidence>
<dbReference type="InterPro" id="IPR008754">
    <property type="entry name" value="Peptidase_M43"/>
</dbReference>
<dbReference type="InterPro" id="IPR024079">
    <property type="entry name" value="MetalloPept_cat_dom_sf"/>
</dbReference>
<dbReference type="EMBL" id="JACGCI010000070">
    <property type="protein sequence ID" value="KAF6748512.1"/>
    <property type="molecule type" value="Genomic_DNA"/>
</dbReference>
<dbReference type="CDD" id="cd04275">
    <property type="entry name" value="ZnMc_pappalysin_like"/>
    <property type="match status" value="1"/>
</dbReference>
<comment type="caution">
    <text evidence="11">The sequence shown here is derived from an EMBL/GenBank/DDBJ whole genome shotgun (WGS) entry which is preliminary data.</text>
</comment>
<keyword evidence="3" id="KW-0479">Metal-binding</keyword>
<dbReference type="GO" id="GO:0008237">
    <property type="term" value="F:metallopeptidase activity"/>
    <property type="evidence" value="ECO:0007669"/>
    <property type="project" value="UniProtKB-KW"/>
</dbReference>
<feature type="chain" id="PRO_5034502404" evidence="9">
    <location>
        <begin position="32"/>
        <end position="300"/>
    </location>
</feature>
<reference evidence="11 12" key="1">
    <citation type="submission" date="2020-07" db="EMBL/GenBank/DDBJ databases">
        <title>Comparative genomics of pyrophilous fungi reveals a link between fire events and developmental genes.</title>
        <authorList>
            <consortium name="DOE Joint Genome Institute"/>
            <person name="Steindorff A.S."/>
            <person name="Carver A."/>
            <person name="Calhoun S."/>
            <person name="Stillman K."/>
            <person name="Liu H."/>
            <person name="Lipzen A."/>
            <person name="Pangilinan J."/>
            <person name="Labutti K."/>
            <person name="Bruns T.D."/>
            <person name="Grigoriev I.V."/>
        </authorList>
    </citation>
    <scope>NUCLEOTIDE SEQUENCE [LARGE SCALE GENOMIC DNA]</scope>
    <source>
        <strain evidence="11 12">CBS 144469</strain>
    </source>
</reference>
<dbReference type="GO" id="GO:0006508">
    <property type="term" value="P:proteolysis"/>
    <property type="evidence" value="ECO:0007669"/>
    <property type="project" value="UniProtKB-KW"/>
</dbReference>
<keyword evidence="4 9" id="KW-0732">Signal</keyword>
<dbReference type="AlphaFoldDB" id="A0A8H6HLP4"/>
<dbReference type="GO" id="GO:0046872">
    <property type="term" value="F:metal ion binding"/>
    <property type="evidence" value="ECO:0007669"/>
    <property type="project" value="UniProtKB-KW"/>
</dbReference>
<dbReference type="PANTHER" id="PTHR47466:SF1">
    <property type="entry name" value="METALLOPROTEASE MEP1 (AFU_ORTHOLOGUE AFUA_1G07730)-RELATED"/>
    <property type="match status" value="1"/>
</dbReference>
<dbReference type="Proteomes" id="UP000521943">
    <property type="component" value="Unassembled WGS sequence"/>
</dbReference>
<evidence type="ECO:0000256" key="6">
    <source>
        <dbReference type="ARBA" id="ARBA00022833"/>
    </source>
</evidence>
<keyword evidence="6" id="KW-0862">Zinc</keyword>
<feature type="domain" description="Peptidase M43 pregnancy-associated plasma-A" evidence="10">
    <location>
        <begin position="207"/>
        <end position="292"/>
    </location>
</feature>
<organism evidence="11 12">
    <name type="scientific">Ephemerocybe angulata</name>
    <dbReference type="NCBI Taxonomy" id="980116"/>
    <lineage>
        <taxon>Eukaryota</taxon>
        <taxon>Fungi</taxon>
        <taxon>Dikarya</taxon>
        <taxon>Basidiomycota</taxon>
        <taxon>Agaricomycotina</taxon>
        <taxon>Agaricomycetes</taxon>
        <taxon>Agaricomycetidae</taxon>
        <taxon>Agaricales</taxon>
        <taxon>Agaricineae</taxon>
        <taxon>Psathyrellaceae</taxon>
        <taxon>Ephemerocybe</taxon>
    </lineage>
</organism>
<keyword evidence="5" id="KW-0378">Hydrolase</keyword>
<dbReference type="PANTHER" id="PTHR47466">
    <property type="match status" value="1"/>
</dbReference>
<keyword evidence="2 11" id="KW-0645">Protease</keyword>
<keyword evidence="12" id="KW-1185">Reference proteome</keyword>
<dbReference type="SUPFAM" id="SSF55486">
    <property type="entry name" value="Metalloproteases ('zincins'), catalytic domain"/>
    <property type="match status" value="1"/>
</dbReference>
<evidence type="ECO:0000256" key="9">
    <source>
        <dbReference type="SAM" id="SignalP"/>
    </source>
</evidence>
<evidence type="ECO:0000256" key="4">
    <source>
        <dbReference type="ARBA" id="ARBA00022729"/>
    </source>
</evidence>
<evidence type="ECO:0000256" key="8">
    <source>
        <dbReference type="ARBA" id="ARBA00023157"/>
    </source>
</evidence>
<sequence>MTTQLRSTMSTMFARVFLAFALFSAVATVAGAPAFHKDIPRRRGCATHMTDERRAATEDRFKTSRVPPTHENATAVVDVYFHVVYANETLEAGYVPDEAIKRQVEVLNTDYSSTGVSFNLKNISRIQSEDWFLRVAPNSTQEAEMKKTVRTGEASVLNVWTVGFMEGDGQGLLGYATFPADYEKDPLLDGVVLLHSTLPDVGKAPYNGGRTLTHESGHWFGLYHTFEGGCTGPNDYVDDTPPVKDAAYGCPSKRSTCPGGLTDDTTNFMDYTDDKCMTGFSEGQATRMRAQLRTFRGVDV</sequence>
<evidence type="ECO:0000256" key="1">
    <source>
        <dbReference type="ARBA" id="ARBA00008721"/>
    </source>
</evidence>
<protein>
    <submittedName>
        <fullName evidence="11">Metalloprotease</fullName>
    </submittedName>
</protein>
<comment type="similarity">
    <text evidence="1">Belongs to the peptidase M43B family.</text>
</comment>
<evidence type="ECO:0000259" key="10">
    <source>
        <dbReference type="Pfam" id="PF05572"/>
    </source>
</evidence>
<evidence type="ECO:0000256" key="7">
    <source>
        <dbReference type="ARBA" id="ARBA00023049"/>
    </source>
</evidence>
<name>A0A8H6HLP4_9AGAR</name>
<evidence type="ECO:0000313" key="12">
    <source>
        <dbReference type="Proteomes" id="UP000521943"/>
    </source>
</evidence>
<dbReference type="Pfam" id="PF05572">
    <property type="entry name" value="Peptidase_M43"/>
    <property type="match status" value="1"/>
</dbReference>
<gene>
    <name evidence="11" type="ORF">DFP72DRAFT_916164</name>
</gene>
<evidence type="ECO:0000313" key="11">
    <source>
        <dbReference type="EMBL" id="KAF6748512.1"/>
    </source>
</evidence>
<keyword evidence="7 11" id="KW-0482">Metalloprotease</keyword>
<evidence type="ECO:0000256" key="3">
    <source>
        <dbReference type="ARBA" id="ARBA00022723"/>
    </source>
</evidence>
<proteinExistence type="inferred from homology"/>
<evidence type="ECO:0000256" key="2">
    <source>
        <dbReference type="ARBA" id="ARBA00022670"/>
    </source>
</evidence>
<keyword evidence="8" id="KW-1015">Disulfide bond</keyword>
<feature type="signal peptide" evidence="9">
    <location>
        <begin position="1"/>
        <end position="31"/>
    </location>
</feature>